<reference evidence="1" key="1">
    <citation type="submission" date="2023-10" db="EMBL/GenBank/DDBJ databases">
        <title>Genome assembly of Pristionchus species.</title>
        <authorList>
            <person name="Yoshida K."/>
            <person name="Sommer R.J."/>
        </authorList>
    </citation>
    <scope>NUCLEOTIDE SEQUENCE</scope>
    <source>
        <strain evidence="1">RS0144</strain>
    </source>
</reference>
<keyword evidence="2" id="KW-1185">Reference proteome</keyword>
<gene>
    <name evidence="1" type="ORF">PENTCL1PPCAC_20217</name>
</gene>
<organism evidence="1 2">
    <name type="scientific">Pristionchus entomophagus</name>
    <dbReference type="NCBI Taxonomy" id="358040"/>
    <lineage>
        <taxon>Eukaryota</taxon>
        <taxon>Metazoa</taxon>
        <taxon>Ecdysozoa</taxon>
        <taxon>Nematoda</taxon>
        <taxon>Chromadorea</taxon>
        <taxon>Rhabditida</taxon>
        <taxon>Rhabditina</taxon>
        <taxon>Diplogasteromorpha</taxon>
        <taxon>Diplogasteroidea</taxon>
        <taxon>Neodiplogasteridae</taxon>
        <taxon>Pristionchus</taxon>
    </lineage>
</organism>
<feature type="non-terminal residue" evidence="1">
    <location>
        <position position="1"/>
    </location>
</feature>
<name>A0AAV5TV59_9BILA</name>
<evidence type="ECO:0000313" key="1">
    <source>
        <dbReference type="EMBL" id="GMS98042.1"/>
    </source>
</evidence>
<comment type="caution">
    <text evidence="1">The sequence shown here is derived from an EMBL/GenBank/DDBJ whole genome shotgun (WGS) entry which is preliminary data.</text>
</comment>
<proteinExistence type="predicted"/>
<dbReference type="AlphaFoldDB" id="A0AAV5TV59"/>
<feature type="non-terminal residue" evidence="1">
    <location>
        <position position="178"/>
    </location>
</feature>
<evidence type="ECO:0000313" key="2">
    <source>
        <dbReference type="Proteomes" id="UP001432027"/>
    </source>
</evidence>
<dbReference type="Proteomes" id="UP001432027">
    <property type="component" value="Unassembled WGS sequence"/>
</dbReference>
<sequence length="178" mass="19656">FTDAKGEFTFSTIYNIYDFEGVDEIPIPRCDSPCLVFASTAGNFKDSDDGMDPYMKNLVILDHATARSISIAELAVMVKQGTSEKVPLEICYGGNFVILNLNAPEDKSSDVTVWVIDKAQAGEFYYEIYDAARMKRGNSYPSDVVTIMSALPFRVIADPGEDNSYTARLVGFDNAKDN</sequence>
<accession>A0AAV5TV59</accession>
<dbReference type="EMBL" id="BTSX01000005">
    <property type="protein sequence ID" value="GMS98042.1"/>
    <property type="molecule type" value="Genomic_DNA"/>
</dbReference>
<protein>
    <submittedName>
        <fullName evidence="1">Uncharacterized protein</fullName>
    </submittedName>
</protein>